<feature type="transmembrane region" description="Helical" evidence="7">
    <location>
        <begin position="167"/>
        <end position="186"/>
    </location>
</feature>
<keyword evidence="6 7" id="KW-0472">Membrane</keyword>
<evidence type="ECO:0000256" key="5">
    <source>
        <dbReference type="ARBA" id="ARBA00022989"/>
    </source>
</evidence>
<name>A0A0B7H5A9_9FLAO</name>
<evidence type="ECO:0000256" key="7">
    <source>
        <dbReference type="SAM" id="Phobius"/>
    </source>
</evidence>
<keyword evidence="4 9" id="KW-0378">Hydrolase</keyword>
<keyword evidence="5 7" id="KW-1133">Transmembrane helix</keyword>
<evidence type="ECO:0000256" key="2">
    <source>
        <dbReference type="ARBA" id="ARBA00009045"/>
    </source>
</evidence>
<evidence type="ECO:0000313" key="9">
    <source>
        <dbReference type="EMBL" id="CEN32798.1"/>
    </source>
</evidence>
<organism evidence="9 10">
    <name type="scientific">Capnocytophaga cynodegmi</name>
    <dbReference type="NCBI Taxonomy" id="28189"/>
    <lineage>
        <taxon>Bacteria</taxon>
        <taxon>Pseudomonadati</taxon>
        <taxon>Bacteroidota</taxon>
        <taxon>Flavobacteriia</taxon>
        <taxon>Flavobacteriales</taxon>
        <taxon>Flavobacteriaceae</taxon>
        <taxon>Capnocytophaga</taxon>
    </lineage>
</organism>
<dbReference type="eggNOG" id="COG0705">
    <property type="taxonomic scope" value="Bacteria"/>
</dbReference>
<feature type="transmembrane region" description="Helical" evidence="7">
    <location>
        <begin position="133"/>
        <end position="155"/>
    </location>
</feature>
<evidence type="ECO:0000259" key="8">
    <source>
        <dbReference type="Pfam" id="PF01694"/>
    </source>
</evidence>
<dbReference type="AlphaFoldDB" id="A0A0B7H5A9"/>
<dbReference type="InterPro" id="IPR050925">
    <property type="entry name" value="Rhomboid_protease_S54"/>
</dbReference>
<keyword evidence="9" id="KW-0645">Protease</keyword>
<dbReference type="EC" id="3.4.21.105" evidence="9"/>
<comment type="similarity">
    <text evidence="2">Belongs to the peptidase S54 family.</text>
</comment>
<evidence type="ECO:0000256" key="4">
    <source>
        <dbReference type="ARBA" id="ARBA00022801"/>
    </source>
</evidence>
<dbReference type="EMBL" id="CDOD01000004">
    <property type="protein sequence ID" value="CEN32798.1"/>
    <property type="molecule type" value="Genomic_DNA"/>
</dbReference>
<dbReference type="Gene3D" id="1.20.1540.10">
    <property type="entry name" value="Rhomboid-like"/>
    <property type="match status" value="1"/>
</dbReference>
<comment type="subcellular location">
    <subcellularLocation>
        <location evidence="1">Membrane</location>
        <topology evidence="1">Multi-pass membrane protein</topology>
    </subcellularLocation>
</comment>
<dbReference type="InterPro" id="IPR022764">
    <property type="entry name" value="Peptidase_S54_rhomboid_dom"/>
</dbReference>
<dbReference type="PANTHER" id="PTHR43731:SF14">
    <property type="entry name" value="PRESENILIN-ASSOCIATED RHOMBOID-LIKE PROTEIN, MITOCHONDRIAL"/>
    <property type="match status" value="1"/>
</dbReference>
<protein>
    <submittedName>
        <fullName evidence="9">Putative Rhomboid protease</fullName>
        <ecNumber evidence="9">3.4.21.105</ecNumber>
    </submittedName>
</protein>
<keyword evidence="10" id="KW-1185">Reference proteome</keyword>
<dbReference type="RefSeq" id="WP_041990277.1">
    <property type="nucleotide sequence ID" value="NZ_CDOD01000004.1"/>
</dbReference>
<feature type="transmembrane region" description="Helical" evidence="7">
    <location>
        <begin position="108"/>
        <end position="127"/>
    </location>
</feature>
<evidence type="ECO:0000256" key="3">
    <source>
        <dbReference type="ARBA" id="ARBA00022692"/>
    </source>
</evidence>
<dbReference type="STRING" id="28189.CCYN74_110045"/>
<evidence type="ECO:0000256" key="1">
    <source>
        <dbReference type="ARBA" id="ARBA00004141"/>
    </source>
</evidence>
<proteinExistence type="inferred from homology"/>
<feature type="transmembrane region" description="Helical" evidence="7">
    <location>
        <begin position="84"/>
        <end position="101"/>
    </location>
</feature>
<feature type="domain" description="Peptidase S54 rhomboid" evidence="8">
    <location>
        <begin position="42"/>
        <end position="182"/>
    </location>
</feature>
<evidence type="ECO:0000256" key="6">
    <source>
        <dbReference type="ARBA" id="ARBA00023136"/>
    </source>
</evidence>
<dbReference type="Pfam" id="PF01694">
    <property type="entry name" value="Rhomboid"/>
    <property type="match status" value="1"/>
</dbReference>
<evidence type="ECO:0000313" key="10">
    <source>
        <dbReference type="Proteomes" id="UP000038055"/>
    </source>
</evidence>
<feature type="transmembrane region" description="Helical" evidence="7">
    <location>
        <begin position="60"/>
        <end position="78"/>
    </location>
</feature>
<dbReference type="GO" id="GO:0004252">
    <property type="term" value="F:serine-type endopeptidase activity"/>
    <property type="evidence" value="ECO:0007669"/>
    <property type="project" value="InterPro"/>
</dbReference>
<gene>
    <name evidence="9" type="ORF">CCYN2B_120099</name>
</gene>
<dbReference type="InterPro" id="IPR035952">
    <property type="entry name" value="Rhomboid-like_sf"/>
</dbReference>
<feature type="transmembrane region" description="Helical" evidence="7">
    <location>
        <begin position="192"/>
        <end position="208"/>
    </location>
</feature>
<dbReference type="Proteomes" id="UP000038055">
    <property type="component" value="Unassembled WGS sequence"/>
</dbReference>
<sequence length="214" mass="24121">MGNLSLATLAIIIANVLFSMQGFKDYSFFNKYKFGIREVQRGEYMRMITSGFLHADWQHLIFNMITLFFFADVVIAYAGITHFVLVYIFSLVLGSLFALFFHRNEPYYTAVGASGAVTGILYASILFNPQMLIIVFVIPMPAYIFGIGYLLYSIYGMKSRTDNIGHSAHFGGAVGGLIYALAYQPSLINREPLLIMGMLVPIALLFVFRKKIER</sequence>
<dbReference type="GO" id="GO:0006508">
    <property type="term" value="P:proteolysis"/>
    <property type="evidence" value="ECO:0007669"/>
    <property type="project" value="UniProtKB-KW"/>
</dbReference>
<feature type="transmembrane region" description="Helical" evidence="7">
    <location>
        <begin position="6"/>
        <end position="23"/>
    </location>
</feature>
<dbReference type="PANTHER" id="PTHR43731">
    <property type="entry name" value="RHOMBOID PROTEASE"/>
    <property type="match status" value="1"/>
</dbReference>
<dbReference type="SUPFAM" id="SSF144091">
    <property type="entry name" value="Rhomboid-like"/>
    <property type="match status" value="1"/>
</dbReference>
<dbReference type="GO" id="GO:0016020">
    <property type="term" value="C:membrane"/>
    <property type="evidence" value="ECO:0007669"/>
    <property type="project" value="UniProtKB-SubCell"/>
</dbReference>
<keyword evidence="3 7" id="KW-0812">Transmembrane</keyword>
<accession>A0A0B7H5A9</accession>
<reference evidence="10" key="1">
    <citation type="submission" date="2015-01" db="EMBL/GenBank/DDBJ databases">
        <authorList>
            <person name="MANFREDI Pablo"/>
        </authorList>
    </citation>
    <scope>NUCLEOTIDE SEQUENCE [LARGE SCALE GENOMIC DNA]</scope>
    <source>
        <strain evidence="10">Ccyn2B</strain>
    </source>
</reference>